<keyword evidence="5" id="KW-1185">Reference proteome</keyword>
<dbReference type="Proteomes" id="UP000626844">
    <property type="component" value="Unassembled WGS sequence"/>
</dbReference>
<evidence type="ECO:0000259" key="3">
    <source>
        <dbReference type="SMART" id="SM00387"/>
    </source>
</evidence>
<comment type="caution">
    <text evidence="4">The sequence shown here is derived from an EMBL/GenBank/DDBJ whole genome shotgun (WGS) entry which is preliminary data.</text>
</comment>
<dbReference type="Gene3D" id="6.10.340.10">
    <property type="match status" value="1"/>
</dbReference>
<organism evidence="4 5">
    <name type="scientific">Metabacillus arenae</name>
    <dbReference type="NCBI Taxonomy" id="2771434"/>
    <lineage>
        <taxon>Bacteria</taxon>
        <taxon>Bacillati</taxon>
        <taxon>Bacillota</taxon>
        <taxon>Bacilli</taxon>
        <taxon>Bacillales</taxon>
        <taxon>Bacillaceae</taxon>
        <taxon>Metabacillus</taxon>
    </lineage>
</organism>
<keyword evidence="1" id="KW-0175">Coiled coil</keyword>
<dbReference type="GO" id="GO:0000155">
    <property type="term" value="F:phosphorelay sensor kinase activity"/>
    <property type="evidence" value="ECO:0007669"/>
    <property type="project" value="InterPro"/>
</dbReference>
<feature type="transmembrane region" description="Helical" evidence="2">
    <location>
        <begin position="294"/>
        <end position="317"/>
    </location>
</feature>
<feature type="coiled-coil region" evidence="1">
    <location>
        <begin position="364"/>
        <end position="391"/>
    </location>
</feature>
<gene>
    <name evidence="4" type="ORF">IC621_14925</name>
</gene>
<dbReference type="InterPro" id="IPR036890">
    <property type="entry name" value="HATPase_C_sf"/>
</dbReference>
<keyword evidence="4" id="KW-0418">Kinase</keyword>
<dbReference type="Pfam" id="PF02518">
    <property type="entry name" value="HATPase_c"/>
    <property type="match status" value="1"/>
</dbReference>
<dbReference type="SUPFAM" id="SSF55874">
    <property type="entry name" value="ATPase domain of HSP90 chaperone/DNA topoisomerase II/histidine kinase"/>
    <property type="match status" value="1"/>
</dbReference>
<keyword evidence="2" id="KW-1133">Transmembrane helix</keyword>
<evidence type="ECO:0000256" key="2">
    <source>
        <dbReference type="SAM" id="Phobius"/>
    </source>
</evidence>
<evidence type="ECO:0000256" key="1">
    <source>
        <dbReference type="SAM" id="Coils"/>
    </source>
</evidence>
<dbReference type="InterPro" id="IPR050640">
    <property type="entry name" value="Bact_2-comp_sensor_kinase"/>
</dbReference>
<evidence type="ECO:0000313" key="4">
    <source>
        <dbReference type="EMBL" id="MBD1381530.1"/>
    </source>
</evidence>
<sequence length="580" mass="66910">MLESMKSKLHIKRKIIILALFSSLIPLVVVGPFTFLFFNKVVENKVSSTTSNFLSVVDWNIHTLITDVENISNLIFSDDRVQSYLSYKKKSPQLYRLETSSRNVLRNINTVNQPYINAVYIGNEHHEFLKLNHGERKYERPIYNDIKNASWYPMLKKSEWGGTWFKARETSLVKGVNNQLLFGRVIRDLGTSKELGISIINVDELVFENMFKDIEKEGKILIFDERNTIYFNGNEKQLKVNELTNLLKNTDSEGTVIEDINSTKYILTFKTNLKTNWKIVSIIPYQSVVKEINYIRMMTAALLVLSLLIAVFSALLISKRITKQLDLLRNVTQKMEYREQIIGIKFDPKDEIGKIGNRFVELYNRNNELTLELYESKLKEKEAELLALQSHINPHFLYNTLNTIFWMAEKAKVKPISKIAVSLSKLFKLTLNNGEPITSVRNEIEQVKSYLQIQNIRFDNRIEFMMDVDPSILDEKIIKLLLQPIVENAVQHGFEKQNGQGKIIIKGFKKEEKLMFVIMDNGCGFNSKEALLKNQGYALKNINERIKLQYGSSYGLSIESKLNEGTKVVLSLGMKAEKSA</sequence>
<dbReference type="GO" id="GO:0016020">
    <property type="term" value="C:membrane"/>
    <property type="evidence" value="ECO:0007669"/>
    <property type="project" value="InterPro"/>
</dbReference>
<dbReference type="PANTHER" id="PTHR34220">
    <property type="entry name" value="SENSOR HISTIDINE KINASE YPDA"/>
    <property type="match status" value="1"/>
</dbReference>
<keyword evidence="4" id="KW-0808">Transferase</keyword>
<reference evidence="4" key="1">
    <citation type="submission" date="2020-09" db="EMBL/GenBank/DDBJ databases">
        <title>A novel bacterium of genus Bacillus, isolated from South China Sea.</title>
        <authorList>
            <person name="Huang H."/>
            <person name="Mo K."/>
            <person name="Hu Y."/>
        </authorList>
    </citation>
    <scope>NUCLEOTIDE SEQUENCE</scope>
    <source>
        <strain evidence="4">IB182487</strain>
    </source>
</reference>
<dbReference type="RefSeq" id="WP_191159123.1">
    <property type="nucleotide sequence ID" value="NZ_JACXAI010000019.1"/>
</dbReference>
<feature type="domain" description="Histidine kinase/HSP90-like ATPase" evidence="3">
    <location>
        <begin position="473"/>
        <end position="576"/>
    </location>
</feature>
<protein>
    <submittedName>
        <fullName evidence="4">Sensor histidine kinase</fullName>
    </submittedName>
</protein>
<keyword evidence="2" id="KW-0472">Membrane</keyword>
<dbReference type="Gene3D" id="3.30.565.10">
    <property type="entry name" value="Histidine kinase-like ATPase, C-terminal domain"/>
    <property type="match status" value="1"/>
</dbReference>
<dbReference type="InterPro" id="IPR003594">
    <property type="entry name" value="HATPase_dom"/>
</dbReference>
<evidence type="ECO:0000313" key="5">
    <source>
        <dbReference type="Proteomes" id="UP000626844"/>
    </source>
</evidence>
<name>A0A926RYA9_9BACI</name>
<dbReference type="Pfam" id="PF06580">
    <property type="entry name" value="His_kinase"/>
    <property type="match status" value="1"/>
</dbReference>
<dbReference type="EMBL" id="JACXAI010000019">
    <property type="protein sequence ID" value="MBD1381530.1"/>
    <property type="molecule type" value="Genomic_DNA"/>
</dbReference>
<accession>A0A926RYA9</accession>
<keyword evidence="2" id="KW-0812">Transmembrane</keyword>
<proteinExistence type="predicted"/>
<feature type="transmembrane region" description="Helical" evidence="2">
    <location>
        <begin position="15"/>
        <end position="38"/>
    </location>
</feature>
<dbReference type="SMART" id="SM00387">
    <property type="entry name" value="HATPase_c"/>
    <property type="match status" value="1"/>
</dbReference>
<dbReference type="PANTHER" id="PTHR34220:SF7">
    <property type="entry name" value="SENSOR HISTIDINE KINASE YPDA"/>
    <property type="match status" value="1"/>
</dbReference>
<dbReference type="AlphaFoldDB" id="A0A926RYA9"/>
<dbReference type="InterPro" id="IPR010559">
    <property type="entry name" value="Sig_transdc_His_kin_internal"/>
</dbReference>